<dbReference type="OrthoDB" id="5518871at2"/>
<dbReference type="AlphaFoldDB" id="A0A1M6CVJ7"/>
<reference evidence="2" key="1">
    <citation type="submission" date="2016-11" db="EMBL/GenBank/DDBJ databases">
        <authorList>
            <person name="Varghese N."/>
            <person name="Submissions S."/>
        </authorList>
    </citation>
    <scope>NUCLEOTIDE SEQUENCE [LARGE SCALE GENOMIC DNA]</scope>
    <source>
        <strain evidence="2">DSM 16219</strain>
    </source>
</reference>
<dbReference type="STRING" id="1121393.SAMN02745216_00339"/>
<dbReference type="EMBL" id="FQZU01000001">
    <property type="protein sequence ID" value="SHI65042.1"/>
    <property type="molecule type" value="Genomic_DNA"/>
</dbReference>
<organism evidence="1 2">
    <name type="scientific">Desulfatibacillum alkenivorans DSM 16219</name>
    <dbReference type="NCBI Taxonomy" id="1121393"/>
    <lineage>
        <taxon>Bacteria</taxon>
        <taxon>Pseudomonadati</taxon>
        <taxon>Thermodesulfobacteriota</taxon>
        <taxon>Desulfobacteria</taxon>
        <taxon>Desulfobacterales</taxon>
        <taxon>Desulfatibacillaceae</taxon>
        <taxon>Desulfatibacillum</taxon>
    </lineage>
</organism>
<protein>
    <submittedName>
        <fullName evidence="1">Uncharacterized protein</fullName>
    </submittedName>
</protein>
<dbReference type="RefSeq" id="WP_073472224.1">
    <property type="nucleotide sequence ID" value="NZ_FQZU01000001.1"/>
</dbReference>
<keyword evidence="2" id="KW-1185">Reference proteome</keyword>
<name>A0A1M6CVJ7_9BACT</name>
<gene>
    <name evidence="1" type="ORF">SAMN02745216_00339</name>
</gene>
<sequence>MSRRSQWKQVANGMLGDVSKARSVEERENVPEKACGFCKNFSENAYASDGRGYCRKLKVGSDIKVTPPVYVMEGQASLTVLFNSDGAGCEYFNRQDLIDTDGNEVNDPSYRRVQRQMEKAIK</sequence>
<evidence type="ECO:0000313" key="2">
    <source>
        <dbReference type="Proteomes" id="UP000183994"/>
    </source>
</evidence>
<accession>A0A1M6CVJ7</accession>
<evidence type="ECO:0000313" key="1">
    <source>
        <dbReference type="EMBL" id="SHI65042.1"/>
    </source>
</evidence>
<dbReference type="Proteomes" id="UP000183994">
    <property type="component" value="Unassembled WGS sequence"/>
</dbReference>
<proteinExistence type="predicted"/>